<dbReference type="Pfam" id="PF13331">
    <property type="entry name" value="DUF4093"/>
    <property type="match status" value="1"/>
</dbReference>
<organism evidence="2 3">
    <name type="scientific">Candidatus Acutalibacter pullistercoris</name>
    <dbReference type="NCBI Taxonomy" id="2838418"/>
    <lineage>
        <taxon>Bacteria</taxon>
        <taxon>Bacillati</taxon>
        <taxon>Bacillota</taxon>
        <taxon>Clostridia</taxon>
        <taxon>Eubacteriales</taxon>
        <taxon>Acutalibacteraceae</taxon>
        <taxon>Acutalibacter</taxon>
    </lineage>
</organism>
<sequence length="203" mass="22498">MIRVKEAILVEGRYDKSKLSALVDGLILEAGGFSLFRDKEKLRFLREVAKDRGLIILTDSDGAGFLIRGRLSSLLPPEHLKHAYIPDVYGKERRKAQPSKEGKLGVEGMDLPTLRAALERAGATLEEGLAPPQREKVRKSDLYELGLSGQPDSEKRRKALQRALALPERLSANGLVQAASALYGREEFLRLAGEFFQQEEGDA</sequence>
<reference evidence="2" key="1">
    <citation type="journal article" date="2021" name="PeerJ">
        <title>Extensive microbial diversity within the chicken gut microbiome revealed by metagenomics and culture.</title>
        <authorList>
            <person name="Gilroy R."/>
            <person name="Ravi A."/>
            <person name="Getino M."/>
            <person name="Pursley I."/>
            <person name="Horton D.L."/>
            <person name="Alikhan N.F."/>
            <person name="Baker D."/>
            <person name="Gharbi K."/>
            <person name="Hall N."/>
            <person name="Watson M."/>
            <person name="Adriaenssens E.M."/>
            <person name="Foster-Nyarko E."/>
            <person name="Jarju S."/>
            <person name="Secka A."/>
            <person name="Antonio M."/>
            <person name="Oren A."/>
            <person name="Chaudhuri R.R."/>
            <person name="La Ragione R."/>
            <person name="Hildebrand F."/>
            <person name="Pallen M.J."/>
        </authorList>
    </citation>
    <scope>NUCLEOTIDE SEQUENCE</scope>
    <source>
        <strain evidence="2">1282</strain>
    </source>
</reference>
<gene>
    <name evidence="2" type="ORF">H9838_05455</name>
</gene>
<accession>A0A9D1YD42</accession>
<evidence type="ECO:0000313" key="2">
    <source>
        <dbReference type="EMBL" id="HIY26609.1"/>
    </source>
</evidence>
<dbReference type="PROSITE" id="PS50880">
    <property type="entry name" value="TOPRIM"/>
    <property type="match status" value="1"/>
</dbReference>
<dbReference type="PANTHER" id="PTHR39156">
    <property type="entry name" value="RIBONUCLEASE M5"/>
    <property type="match status" value="1"/>
</dbReference>
<evidence type="ECO:0000313" key="3">
    <source>
        <dbReference type="Proteomes" id="UP000823915"/>
    </source>
</evidence>
<feature type="domain" description="Toprim" evidence="1">
    <location>
        <begin position="5"/>
        <end position="90"/>
    </location>
</feature>
<dbReference type="GO" id="GO:0006364">
    <property type="term" value="P:rRNA processing"/>
    <property type="evidence" value="ECO:0007669"/>
    <property type="project" value="TreeGrafter"/>
</dbReference>
<dbReference type="InterPro" id="IPR006171">
    <property type="entry name" value="TOPRIM_dom"/>
</dbReference>
<dbReference type="AlphaFoldDB" id="A0A9D1YD42"/>
<dbReference type="Proteomes" id="UP000823915">
    <property type="component" value="Unassembled WGS sequence"/>
</dbReference>
<reference evidence="2" key="2">
    <citation type="submission" date="2021-04" db="EMBL/GenBank/DDBJ databases">
        <authorList>
            <person name="Gilroy R."/>
        </authorList>
    </citation>
    <scope>NUCLEOTIDE SEQUENCE</scope>
    <source>
        <strain evidence="2">1282</strain>
    </source>
</reference>
<name>A0A9D1YD42_9FIRM</name>
<comment type="caution">
    <text evidence="2">The sequence shown here is derived from an EMBL/GenBank/DDBJ whole genome shotgun (WGS) entry which is preliminary data.</text>
</comment>
<dbReference type="InterPro" id="IPR025156">
    <property type="entry name" value="RNase_M5_C"/>
</dbReference>
<dbReference type="Gene3D" id="3.40.1360.10">
    <property type="match status" value="1"/>
</dbReference>
<dbReference type="GO" id="GO:0043822">
    <property type="term" value="F:ribonuclease M5 activity"/>
    <property type="evidence" value="ECO:0007669"/>
    <property type="project" value="TreeGrafter"/>
</dbReference>
<protein>
    <submittedName>
        <fullName evidence="2">DUF4093 domain-containing protein</fullName>
    </submittedName>
</protein>
<evidence type="ECO:0000259" key="1">
    <source>
        <dbReference type="PROSITE" id="PS50880"/>
    </source>
</evidence>
<proteinExistence type="predicted"/>
<dbReference type="EMBL" id="DXDU01000093">
    <property type="protein sequence ID" value="HIY26609.1"/>
    <property type="molecule type" value="Genomic_DNA"/>
</dbReference>
<dbReference type="SUPFAM" id="SSF110455">
    <property type="entry name" value="Toprim domain"/>
    <property type="match status" value="1"/>
</dbReference>
<dbReference type="PANTHER" id="PTHR39156:SF2">
    <property type="entry name" value="DNA PRIMASE (BACTERIAL TYPE) AND SMALL PRIMASE-LIKE PROTEINS"/>
    <property type="match status" value="1"/>
</dbReference>